<dbReference type="AlphaFoldDB" id="A0A2N2F2T7"/>
<feature type="coiled-coil region" evidence="1">
    <location>
        <begin position="294"/>
        <end position="321"/>
    </location>
</feature>
<name>A0A2N2F2T7_9BACT</name>
<evidence type="ECO:0000256" key="2">
    <source>
        <dbReference type="SAM" id="Phobius"/>
    </source>
</evidence>
<protein>
    <submittedName>
        <fullName evidence="3">Uncharacterized protein</fullName>
    </submittedName>
</protein>
<feature type="transmembrane region" description="Helical" evidence="2">
    <location>
        <begin position="616"/>
        <end position="639"/>
    </location>
</feature>
<keyword evidence="2" id="KW-1133">Transmembrane helix</keyword>
<accession>A0A2N2F2T7</accession>
<dbReference type="Gene3D" id="2.70.70.10">
    <property type="entry name" value="Glucose Permease (Domain IIA)"/>
    <property type="match status" value="1"/>
</dbReference>
<organism evidence="3 4">
    <name type="scientific">Candidatus Dojkabacteria bacterium HGW-Dojkabacteria-1</name>
    <dbReference type="NCBI Taxonomy" id="2013761"/>
    <lineage>
        <taxon>Bacteria</taxon>
        <taxon>Candidatus Dojkabacteria</taxon>
    </lineage>
</organism>
<keyword evidence="1" id="KW-0175">Coiled coil</keyword>
<reference evidence="3 4" key="1">
    <citation type="journal article" date="2017" name="ISME J.">
        <title>Potential for microbial H2 and metal transformations associated with novel bacteria and archaea in deep terrestrial subsurface sediments.</title>
        <authorList>
            <person name="Hernsdorf A.W."/>
            <person name="Amano Y."/>
            <person name="Miyakawa K."/>
            <person name="Ise K."/>
            <person name="Suzuki Y."/>
            <person name="Anantharaman K."/>
            <person name="Probst A."/>
            <person name="Burstein D."/>
            <person name="Thomas B.C."/>
            <person name="Banfield J.F."/>
        </authorList>
    </citation>
    <scope>NUCLEOTIDE SEQUENCE [LARGE SCALE GENOMIC DNA]</scope>
    <source>
        <strain evidence="3">HGW-Dojkabacteria-1</strain>
    </source>
</reference>
<gene>
    <name evidence="3" type="ORF">CVU76_00680</name>
</gene>
<evidence type="ECO:0000313" key="3">
    <source>
        <dbReference type="EMBL" id="PKN02544.1"/>
    </source>
</evidence>
<comment type="caution">
    <text evidence="3">The sequence shown here is derived from an EMBL/GenBank/DDBJ whole genome shotgun (WGS) entry which is preliminary data.</text>
</comment>
<keyword evidence="2" id="KW-0472">Membrane</keyword>
<sequence length="882" mass="98709">MAKKPKSDNFDALGSVYDFLFTEAKKKPEKRRPIKPTEVSGTSMMTDAVFAALEKPGAFISNTIVDEFNGALDLELGVVQFDTTGKFKITSNSLVEILKDPQKAVEKSIAKNQAIRKSMRATYLREFMKDFVATGWARKYGDIEAQKAVYGSSIASRQRLLSEESYAVAKAIGQYSGGNIDMGSYGKMSSAENEFLHKRSLELVRRKMIPQDKWDSLSEQEKASFREAFLRENSWKKFKDTDVPDTSLQQFLNARFGTEGAGMYQRYIDTTDKDVAKRNIADPKKYLQLETAYLDENIKSLENITNRNEQQQRNLDVYRKTKYLLDKGKGEAKLRTELERIRTDLRSVTDPTQKRLLERELKDTRTALRYISGDNLMGRIGKWEGYVNSWNMIYGPKGSQLFQSVLTGDFFDAKKNTIFCPTKVSEIDNRGGKIEIMVGATSPRGLINAYNQMGTQLYYMTPRSVFRTLFYNGEGFTYLLFKKLEKEQDLLKTLATGLGEKDFKTENLLGLLINKDMNTFLTDNASKFSPEDLEKIKKFFESNKNFSSVIKVFSTGSRIQQIIQSRVNAITAPIRRKIAEKFLMKFVSKYGGAELLNQWIMKGGINVMVRSLATGIAGALGLVATPLGSAIITAITWVLTDLAMKAFAQMLIVGKYILFGLIGIVFLVIFWASGSVKSFNKNNFSYYNETPGSIIQCSLYEERDLGTGDEAPWGDTIIPPPSGESCVFGAGSFWCSQGYKDTKGWSHQNINHLMPVDLTSVGYIYAPQFCSTGNCSITRIAVINCRDGSNAGGIVELTASNGSTTYLFKLLHVKPLAGLGEKLSGGQPVAVVQDRPEVERGWCWTGKHLHLETRQNGATVDPLKLLQSFSCNVPDESSCARP</sequence>
<evidence type="ECO:0000313" key="4">
    <source>
        <dbReference type="Proteomes" id="UP000233417"/>
    </source>
</evidence>
<keyword evidence="2" id="KW-0812">Transmembrane</keyword>
<evidence type="ECO:0000256" key="1">
    <source>
        <dbReference type="SAM" id="Coils"/>
    </source>
</evidence>
<proteinExistence type="predicted"/>
<feature type="transmembrane region" description="Helical" evidence="2">
    <location>
        <begin position="651"/>
        <end position="672"/>
    </location>
</feature>
<dbReference type="EMBL" id="PHAO01000001">
    <property type="protein sequence ID" value="PKN02544.1"/>
    <property type="molecule type" value="Genomic_DNA"/>
</dbReference>
<dbReference type="InterPro" id="IPR011055">
    <property type="entry name" value="Dup_hybrid_motif"/>
</dbReference>
<dbReference type="Proteomes" id="UP000233417">
    <property type="component" value="Unassembled WGS sequence"/>
</dbReference>